<evidence type="ECO:0000256" key="9">
    <source>
        <dbReference type="SAM" id="MobiDB-lite"/>
    </source>
</evidence>
<dbReference type="InterPro" id="IPR038718">
    <property type="entry name" value="SNF2-like_sf"/>
</dbReference>
<evidence type="ECO:0000256" key="8">
    <source>
        <dbReference type="ARBA" id="ARBA00023242"/>
    </source>
</evidence>
<evidence type="ECO:0000313" key="13">
    <source>
        <dbReference type="Proteomes" id="UP000319257"/>
    </source>
</evidence>
<dbReference type="InterPro" id="IPR014001">
    <property type="entry name" value="Helicase_ATP-bd"/>
</dbReference>
<dbReference type="InterPro" id="IPR044574">
    <property type="entry name" value="ARIP4-like"/>
</dbReference>
<evidence type="ECO:0000256" key="7">
    <source>
        <dbReference type="ARBA" id="ARBA00023125"/>
    </source>
</evidence>
<dbReference type="Gene3D" id="3.40.50.10810">
    <property type="entry name" value="Tandem AAA-ATPase domain"/>
    <property type="match status" value="1"/>
</dbReference>
<dbReference type="GO" id="GO:0016887">
    <property type="term" value="F:ATP hydrolysis activity"/>
    <property type="evidence" value="ECO:0007669"/>
    <property type="project" value="InterPro"/>
</dbReference>
<dbReference type="CDD" id="cd18793">
    <property type="entry name" value="SF2_C_SNF"/>
    <property type="match status" value="1"/>
</dbReference>
<dbReference type="GeneID" id="41968425"/>
<dbReference type="Proteomes" id="UP000319257">
    <property type="component" value="Unassembled WGS sequence"/>
</dbReference>
<evidence type="ECO:0000313" key="12">
    <source>
        <dbReference type="EMBL" id="TPX11160.1"/>
    </source>
</evidence>
<evidence type="ECO:0000256" key="5">
    <source>
        <dbReference type="ARBA" id="ARBA00022806"/>
    </source>
</evidence>
<dbReference type="InterPro" id="IPR056026">
    <property type="entry name" value="DUF7607"/>
</dbReference>
<dbReference type="Pfam" id="PF00176">
    <property type="entry name" value="SNF2-rel_dom"/>
    <property type="match status" value="1"/>
</dbReference>
<keyword evidence="8" id="KW-0539">Nucleus</keyword>
<dbReference type="OrthoDB" id="2020972at2759"/>
<feature type="region of interest" description="Disordered" evidence="9">
    <location>
        <begin position="73"/>
        <end position="141"/>
    </location>
</feature>
<feature type="compositionally biased region" description="Low complexity" evidence="9">
    <location>
        <begin position="1708"/>
        <end position="1717"/>
    </location>
</feature>
<dbReference type="RefSeq" id="XP_030992871.1">
    <property type="nucleotide sequence ID" value="XM_031144819.1"/>
</dbReference>
<evidence type="ECO:0000256" key="1">
    <source>
        <dbReference type="ARBA" id="ARBA00004123"/>
    </source>
</evidence>
<evidence type="ECO:0000256" key="6">
    <source>
        <dbReference type="ARBA" id="ARBA00022840"/>
    </source>
</evidence>
<proteinExistence type="inferred from homology"/>
<dbReference type="SMART" id="SM00487">
    <property type="entry name" value="DEXDc"/>
    <property type="match status" value="1"/>
</dbReference>
<dbReference type="GO" id="GO:0003677">
    <property type="term" value="F:DNA binding"/>
    <property type="evidence" value="ECO:0007669"/>
    <property type="project" value="UniProtKB-KW"/>
</dbReference>
<feature type="compositionally biased region" description="Polar residues" evidence="9">
    <location>
        <begin position="108"/>
        <end position="118"/>
    </location>
</feature>
<name>A0A507B3I8_9PEZI</name>
<comment type="subcellular location">
    <subcellularLocation>
        <location evidence="1">Nucleus</location>
    </subcellularLocation>
</comment>
<dbReference type="PROSITE" id="PS51194">
    <property type="entry name" value="HELICASE_CTER"/>
    <property type="match status" value="1"/>
</dbReference>
<feature type="domain" description="Helicase ATP-binding" evidence="10">
    <location>
        <begin position="807"/>
        <end position="995"/>
    </location>
</feature>
<dbReference type="InterPro" id="IPR049730">
    <property type="entry name" value="SNF2/RAD54-like_C"/>
</dbReference>
<feature type="compositionally biased region" description="Basic and acidic residues" evidence="9">
    <location>
        <begin position="128"/>
        <end position="141"/>
    </location>
</feature>
<dbReference type="InterPro" id="IPR001650">
    <property type="entry name" value="Helicase_C-like"/>
</dbReference>
<dbReference type="Gene3D" id="3.40.50.300">
    <property type="entry name" value="P-loop containing nucleotide triphosphate hydrolases"/>
    <property type="match status" value="1"/>
</dbReference>
<dbReference type="SUPFAM" id="SSF52540">
    <property type="entry name" value="P-loop containing nucleoside triphosphate hydrolases"/>
    <property type="match status" value="2"/>
</dbReference>
<feature type="compositionally biased region" description="Basic and acidic residues" evidence="9">
    <location>
        <begin position="1727"/>
        <end position="1738"/>
    </location>
</feature>
<reference evidence="12 13" key="1">
    <citation type="submission" date="2019-06" db="EMBL/GenBank/DDBJ databases">
        <title>Draft genome sequence of the filamentous fungus Phialemoniopsis curvata isolated from diesel fuel.</title>
        <authorList>
            <person name="Varaljay V.A."/>
            <person name="Lyon W.J."/>
            <person name="Crouch A.L."/>
            <person name="Drake C.E."/>
            <person name="Hollomon J.M."/>
            <person name="Nadeau L.J."/>
            <person name="Nunn H.S."/>
            <person name="Stevenson B.S."/>
            <person name="Bojanowski C.L."/>
            <person name="Crookes-Goodson W.J."/>
        </authorList>
    </citation>
    <scope>NUCLEOTIDE SEQUENCE [LARGE SCALE GENOMIC DNA]</scope>
    <source>
        <strain evidence="12 13">D216</strain>
    </source>
</reference>
<keyword evidence="13" id="KW-1185">Reference proteome</keyword>
<dbReference type="EMBL" id="SKBQ01000004">
    <property type="protein sequence ID" value="TPX11160.1"/>
    <property type="molecule type" value="Genomic_DNA"/>
</dbReference>
<protein>
    <submittedName>
        <fullName evidence="12">Uncharacterized protein</fullName>
    </submittedName>
</protein>
<dbReference type="InterPro" id="IPR027417">
    <property type="entry name" value="P-loop_NTPase"/>
</dbReference>
<accession>A0A507B3I8</accession>
<keyword evidence="5" id="KW-0347">Helicase</keyword>
<comment type="caution">
    <text evidence="12">The sequence shown here is derived from an EMBL/GenBank/DDBJ whole genome shotgun (WGS) entry which is preliminary data.</text>
</comment>
<dbReference type="STRING" id="1093900.A0A507B3I8"/>
<dbReference type="InterPro" id="IPR000330">
    <property type="entry name" value="SNF2_N"/>
</dbReference>
<feature type="region of interest" description="Disordered" evidence="9">
    <location>
        <begin position="1687"/>
        <end position="1791"/>
    </location>
</feature>
<sequence>MPDPVVLEQKLREHGLDGEDLLTYEDVFGPGFIEALFKDLGVTKIPHKASMKKAIKIFQANSQSYRQWRDENLQNGDANTAGPGSQGLTGAHNLNEVSGLTPPGAQILHTSNTTQQPSAQPPPVENGVVDKDGAPPDEEPVKKKIKRIVPTLVPRPSLRRGAYLGPQRLERALGAQTIEPGGTEDDSVSLVQVGPKSPGISIIAARQLRRYLRPRNVNLGRGRAGGAPSTTGAGTANLESDVVLPAFGDSDDDYDTETWAEIEAEEADRKKLEAKQLKDGKKRPIEKGKVDLAIKRAIEHLENSWKSDKLPKLRERANRLWHTGRKKAVRQQIILGARKSSRELQARMNKCCDTIRELDWATEEEVYKVATGSLEQTVHDKMDCSWTVSVLNSPSEPKRFRRPKARLISKGKKPSLELGDDEEELYSSDSSSDFIVPDDDGETGWVSDTMDVDDGSAQHDHLELDAADSAESSDGNYDCYDLTQIPDSSDEEDHQLPGDLQNDANNEVLFRTPGKTLPIPEASSAATSQDAEKIDNDFPFSKPQEIATMGTKYWRRLGDNRRLVITILCGMDDKLLGRLFDYLHNMRDPDDLWRKFCRRAIERPSVSLETVPGTPNALLEELAFNFNRLLLAFSDCACPSSGEWRPVSNYLIDRLKDNRQRIANFRDFIDSIVEFFPKSQPTDFLTPRKSSAKPSEQSSSPECDSSSEVDGSSPSKQRRRRQVRPDKAAMKLRKDDLLRVKEQEERRNALRERLARSDYTTISRDASRLIINESKLDDQGEIFVNRAIAERIKDHQINGVRFMWNQIIGSDSGQGCLLAHTMGLGKTMQVITLLVAIAEAAISDDSRIRDQIPCKLRDSKTLVLCPAGLVNNWHDELLLWTPQGLLGPFRSMDAQVPQGVRAALVEDWAYGGGGVLIIGYDLFRNLMQIEKIASLLNGSPNIVVADEAHAFKNPKSGLAQVIGNFETKIRIALTGSPLANSVEEYHSMIDWLAPNYLGQHDEFASVYANPIKEGLYADSDRWQRRKALQMLKVLKDTVAPKVHRVTMAALKSELPVKQEFILFLSITDFQRKAYTAFLDLVAPSGDGLANGEISQVGLFNLVFNLTLLLAHPMVFQAKLKNSKKTLQAAKLPTNQQLAKDGKEKEPHLTLDMVGKLLQVLHARDIDDIKHSAKVMTLLKILDEAKRVGDKTLVFTQSRDTLDYLQEMFRRQRRNFSRLDGDTHVHLRQNLIKNFNAGDDDVYLISTTSGGIGLNITGANRVVIFDFKWNPTQEQQAIGRAFRIGQTKPVFVYWLIVGGTHEAVLHNQQVFKTQLAARVVDKKNPAAWSQTVRDYTAEPKMVDMDEESLVNARGKDRVLDFILEQDPQHNLRKIISTDTFEEEDPEDNLTPEELQGATEMIRLNQLRIMDPKAFELQRRKGVRDLDLQRYQEQQLLFQQSMSNVSPPTQLPLSGVAGPSSTNTPHAHSLMRQPNGQASMSSPGMGQHPVQIQNMAARHHNQLVSTIQTQSTGQAHDGGLGGTHPQISTPLPLTANGQPVNIRNAQTSPKLPSSVLPEQHEVQATETSSSRVTGPLPGLVGSADNFRKQLRIQIHTLLPELAELNINVETLEHDIVAALSTAIGKDIPAMSRWALLTTQITQSRRFAKAILFRYFVPDYFAMLSDSTIKERIQALEALPLQEFEETIRSHRKKPKLDDSSMISTKDSADDISSQQQIQDRGPQTNNQARGEKQCKSEKESPMSQAGGKRKQKSPAAWKRKSILPPPGRLDSGGSAQEARKQGDAADVPIVIDD</sequence>
<evidence type="ECO:0000259" key="10">
    <source>
        <dbReference type="PROSITE" id="PS51192"/>
    </source>
</evidence>
<gene>
    <name evidence="12" type="ORF">E0L32_000978</name>
</gene>
<dbReference type="GO" id="GO:0004386">
    <property type="term" value="F:helicase activity"/>
    <property type="evidence" value="ECO:0007669"/>
    <property type="project" value="UniProtKB-KW"/>
</dbReference>
<feature type="compositionally biased region" description="Polar residues" evidence="9">
    <location>
        <begin position="1457"/>
        <end position="1484"/>
    </location>
</feature>
<feature type="compositionally biased region" description="Basic residues" evidence="9">
    <location>
        <begin position="1745"/>
        <end position="1759"/>
    </location>
</feature>
<keyword evidence="4" id="KW-0378">Hydrolase</keyword>
<feature type="domain" description="Helicase C-terminal" evidence="11">
    <location>
        <begin position="1176"/>
        <end position="1325"/>
    </location>
</feature>
<keyword evidence="6" id="KW-0067">ATP-binding</keyword>
<comment type="similarity">
    <text evidence="2">Belongs to the SNF2/RAD54 helicase family.</text>
</comment>
<organism evidence="12 13">
    <name type="scientific">Thyridium curvatum</name>
    <dbReference type="NCBI Taxonomy" id="1093900"/>
    <lineage>
        <taxon>Eukaryota</taxon>
        <taxon>Fungi</taxon>
        <taxon>Dikarya</taxon>
        <taxon>Ascomycota</taxon>
        <taxon>Pezizomycotina</taxon>
        <taxon>Sordariomycetes</taxon>
        <taxon>Sordariomycetidae</taxon>
        <taxon>Thyridiales</taxon>
        <taxon>Thyridiaceae</taxon>
        <taxon>Thyridium</taxon>
    </lineage>
</organism>
<evidence type="ECO:0000256" key="3">
    <source>
        <dbReference type="ARBA" id="ARBA00022741"/>
    </source>
</evidence>
<dbReference type="SMART" id="SM00490">
    <property type="entry name" value="HELICc"/>
    <property type="match status" value="1"/>
</dbReference>
<keyword evidence="3" id="KW-0547">Nucleotide-binding</keyword>
<feature type="compositionally biased region" description="Low complexity" evidence="9">
    <location>
        <begin position="692"/>
        <end position="715"/>
    </location>
</feature>
<evidence type="ECO:0000259" key="11">
    <source>
        <dbReference type="PROSITE" id="PS51194"/>
    </source>
</evidence>
<dbReference type="Pfam" id="PF24580">
    <property type="entry name" value="DUF7607"/>
    <property type="match status" value="1"/>
</dbReference>
<evidence type="ECO:0000256" key="4">
    <source>
        <dbReference type="ARBA" id="ARBA00022801"/>
    </source>
</evidence>
<feature type="region of interest" description="Disordered" evidence="9">
    <location>
        <begin position="1442"/>
        <end position="1484"/>
    </location>
</feature>
<dbReference type="PANTHER" id="PTHR45797">
    <property type="entry name" value="RAD54-LIKE"/>
    <property type="match status" value="1"/>
</dbReference>
<feature type="region of interest" description="Disordered" evidence="9">
    <location>
        <begin position="1506"/>
        <end position="1526"/>
    </location>
</feature>
<dbReference type="GO" id="GO:0005524">
    <property type="term" value="F:ATP binding"/>
    <property type="evidence" value="ECO:0007669"/>
    <property type="project" value="UniProtKB-KW"/>
</dbReference>
<feature type="region of interest" description="Disordered" evidence="9">
    <location>
        <begin position="683"/>
        <end position="728"/>
    </location>
</feature>
<dbReference type="InParanoid" id="A0A507B3I8"/>
<dbReference type="GO" id="GO:0005634">
    <property type="term" value="C:nucleus"/>
    <property type="evidence" value="ECO:0007669"/>
    <property type="project" value="UniProtKB-SubCell"/>
</dbReference>
<dbReference type="PANTHER" id="PTHR45797:SF1">
    <property type="entry name" value="HELICASE ARIP4"/>
    <property type="match status" value="1"/>
</dbReference>
<dbReference type="PROSITE" id="PS51192">
    <property type="entry name" value="HELICASE_ATP_BIND_1"/>
    <property type="match status" value="1"/>
</dbReference>
<dbReference type="Pfam" id="PF00271">
    <property type="entry name" value="Helicase_C"/>
    <property type="match status" value="1"/>
</dbReference>
<feature type="region of interest" description="Disordered" evidence="9">
    <location>
        <begin position="411"/>
        <end position="539"/>
    </location>
</feature>
<evidence type="ECO:0000256" key="2">
    <source>
        <dbReference type="ARBA" id="ARBA00007025"/>
    </source>
</evidence>
<keyword evidence="7" id="KW-0238">DNA-binding</keyword>
<feature type="compositionally biased region" description="Polar residues" evidence="9">
    <location>
        <begin position="73"/>
        <end position="88"/>
    </location>
</feature>